<feature type="domain" description="Ubiquitin-like protease family profile" evidence="4">
    <location>
        <begin position="39"/>
        <end position="94"/>
    </location>
</feature>
<sequence length="128" mass="15188">MGPTSNRPELRKLLQGLHNRVKRLEHQNLIKEHEWQDTQIHKWKVLECTPDQMQFDSSSCGLFTLKFMELWTGNRLSTFFTQKDINSFRLKLAVILVDYQWNKVKGSPGYKSTNVEETYTLEDIEKKK</sequence>
<evidence type="ECO:0000256" key="2">
    <source>
        <dbReference type="ARBA" id="ARBA00022670"/>
    </source>
</evidence>
<dbReference type="SUPFAM" id="SSF54001">
    <property type="entry name" value="Cysteine proteinases"/>
    <property type="match status" value="1"/>
</dbReference>
<dbReference type="Gene3D" id="3.40.395.10">
    <property type="entry name" value="Adenoviral Proteinase, Chain A"/>
    <property type="match status" value="1"/>
</dbReference>
<dbReference type="EMBL" id="OZ075128">
    <property type="protein sequence ID" value="CAL4954741.1"/>
    <property type="molecule type" value="Genomic_DNA"/>
</dbReference>
<dbReference type="InterPro" id="IPR038765">
    <property type="entry name" value="Papain-like_cys_pep_sf"/>
</dbReference>
<keyword evidence="2" id="KW-0645">Protease</keyword>
<protein>
    <recommendedName>
        <fullName evidence="4">Ubiquitin-like protease family profile domain-containing protein</fullName>
    </recommendedName>
</protein>
<dbReference type="AlphaFoldDB" id="A0ABC8Z372"/>
<dbReference type="Proteomes" id="UP001497457">
    <property type="component" value="Chromosome 18b"/>
</dbReference>
<keyword evidence="3" id="KW-0378">Hydrolase</keyword>
<evidence type="ECO:0000313" key="6">
    <source>
        <dbReference type="Proteomes" id="UP001497457"/>
    </source>
</evidence>
<dbReference type="Pfam" id="PF02902">
    <property type="entry name" value="Peptidase_C48"/>
    <property type="match status" value="1"/>
</dbReference>
<evidence type="ECO:0000313" key="5">
    <source>
        <dbReference type="EMBL" id="CAL4954741.1"/>
    </source>
</evidence>
<name>A0ABC8Z372_9POAL</name>
<comment type="similarity">
    <text evidence="1">Belongs to the peptidase C48 family.</text>
</comment>
<dbReference type="GO" id="GO:0008233">
    <property type="term" value="F:peptidase activity"/>
    <property type="evidence" value="ECO:0007669"/>
    <property type="project" value="UniProtKB-KW"/>
</dbReference>
<gene>
    <name evidence="5" type="ORF">URODEC1_LOCUS40995</name>
</gene>
<organism evidence="5 6">
    <name type="scientific">Urochloa decumbens</name>
    <dbReference type="NCBI Taxonomy" id="240449"/>
    <lineage>
        <taxon>Eukaryota</taxon>
        <taxon>Viridiplantae</taxon>
        <taxon>Streptophyta</taxon>
        <taxon>Embryophyta</taxon>
        <taxon>Tracheophyta</taxon>
        <taxon>Spermatophyta</taxon>
        <taxon>Magnoliopsida</taxon>
        <taxon>Liliopsida</taxon>
        <taxon>Poales</taxon>
        <taxon>Poaceae</taxon>
        <taxon>PACMAD clade</taxon>
        <taxon>Panicoideae</taxon>
        <taxon>Panicodae</taxon>
        <taxon>Paniceae</taxon>
        <taxon>Melinidinae</taxon>
        <taxon>Urochloa</taxon>
    </lineage>
</organism>
<evidence type="ECO:0000259" key="4">
    <source>
        <dbReference type="Pfam" id="PF02902"/>
    </source>
</evidence>
<evidence type="ECO:0000256" key="1">
    <source>
        <dbReference type="ARBA" id="ARBA00005234"/>
    </source>
</evidence>
<keyword evidence="6" id="KW-1185">Reference proteome</keyword>
<dbReference type="GO" id="GO:0006508">
    <property type="term" value="P:proteolysis"/>
    <property type="evidence" value="ECO:0007669"/>
    <property type="project" value="UniProtKB-KW"/>
</dbReference>
<evidence type="ECO:0000256" key="3">
    <source>
        <dbReference type="ARBA" id="ARBA00022801"/>
    </source>
</evidence>
<dbReference type="InterPro" id="IPR003653">
    <property type="entry name" value="Peptidase_C48_C"/>
</dbReference>
<proteinExistence type="inferred from homology"/>
<reference evidence="5" key="1">
    <citation type="submission" date="2024-10" db="EMBL/GenBank/DDBJ databases">
        <authorList>
            <person name="Ryan C."/>
        </authorList>
    </citation>
    <scope>NUCLEOTIDE SEQUENCE [LARGE SCALE GENOMIC DNA]</scope>
</reference>
<accession>A0ABC8Z372</accession>